<comment type="caution">
    <text evidence="2">The sequence shown here is derived from an EMBL/GenBank/DDBJ whole genome shotgun (WGS) entry which is preliminary data.</text>
</comment>
<feature type="region of interest" description="Disordered" evidence="1">
    <location>
        <begin position="22"/>
        <end position="51"/>
    </location>
</feature>
<organism evidence="2 3">
    <name type="scientific">Mortierella alpina</name>
    <name type="common">Oleaginous fungus</name>
    <name type="synonym">Mortierella renispora</name>
    <dbReference type="NCBI Taxonomy" id="64518"/>
    <lineage>
        <taxon>Eukaryota</taxon>
        <taxon>Fungi</taxon>
        <taxon>Fungi incertae sedis</taxon>
        <taxon>Mucoromycota</taxon>
        <taxon>Mortierellomycotina</taxon>
        <taxon>Mortierellomycetes</taxon>
        <taxon>Mortierellales</taxon>
        <taxon>Mortierellaceae</taxon>
        <taxon>Mortierella</taxon>
    </lineage>
</organism>
<evidence type="ECO:0000313" key="2">
    <source>
        <dbReference type="EMBL" id="KAF9966018.1"/>
    </source>
</evidence>
<name>A0A9P6JAG5_MORAP</name>
<protein>
    <submittedName>
        <fullName evidence="2">Uncharacterized protein</fullName>
    </submittedName>
</protein>
<dbReference type="Proteomes" id="UP000738359">
    <property type="component" value="Unassembled WGS sequence"/>
</dbReference>
<sequence length="358" mass="40085">MVTHFNRYQLLCGHDASVDPVLEPAPPALAPPPAPPPAPAPPDPPPLPAILPKGFVMTAEQVNELSGTRKIMRRREYRLRQRANKDVSAALEGLSEKQQALKTAQSTQEIEQAHTHHRKVRKTLKSFESSTARLKDLRHQRIQTKRVWSKLAASERAHVRHHHVLQKEHEHEQELIQGHDRKEHEHEHEQATGDITVFLYGAAGTGVGSRIRGHSRRGGKKVREQHMQHAPVALTNEWRTSQTCGTCFGQLSLARARRIIRGKIKTVRLHGAVHCTNRRCPLVARGWTIQPRDTNAALCIAMSGTSRFLLPEPLPPFTRALRPRPMYTSDNILEPNSYTPSTSGQMDAMGAPVGPRVT</sequence>
<dbReference type="EMBL" id="JAAAHY010000198">
    <property type="protein sequence ID" value="KAF9966018.1"/>
    <property type="molecule type" value="Genomic_DNA"/>
</dbReference>
<evidence type="ECO:0000256" key="1">
    <source>
        <dbReference type="SAM" id="MobiDB-lite"/>
    </source>
</evidence>
<gene>
    <name evidence="2" type="ORF">BGZ70_003529</name>
</gene>
<feature type="compositionally biased region" description="Basic and acidic residues" evidence="1">
    <location>
        <begin position="165"/>
        <end position="189"/>
    </location>
</feature>
<dbReference type="OrthoDB" id="2420459at2759"/>
<accession>A0A9P6JAG5</accession>
<feature type="region of interest" description="Disordered" evidence="1">
    <location>
        <begin position="332"/>
        <end position="358"/>
    </location>
</feature>
<proteinExistence type="predicted"/>
<feature type="compositionally biased region" description="Pro residues" evidence="1">
    <location>
        <begin position="23"/>
        <end position="49"/>
    </location>
</feature>
<reference evidence="2" key="1">
    <citation type="journal article" date="2020" name="Fungal Divers.">
        <title>Resolving the Mortierellaceae phylogeny through synthesis of multi-gene phylogenetics and phylogenomics.</title>
        <authorList>
            <person name="Vandepol N."/>
            <person name="Liber J."/>
            <person name="Desiro A."/>
            <person name="Na H."/>
            <person name="Kennedy M."/>
            <person name="Barry K."/>
            <person name="Grigoriev I.V."/>
            <person name="Miller A.N."/>
            <person name="O'Donnell K."/>
            <person name="Stajich J.E."/>
            <person name="Bonito G."/>
        </authorList>
    </citation>
    <scope>NUCLEOTIDE SEQUENCE</scope>
    <source>
        <strain evidence="2">CK1249</strain>
    </source>
</reference>
<feature type="compositionally biased region" description="Polar residues" evidence="1">
    <location>
        <begin position="332"/>
        <end position="345"/>
    </location>
</feature>
<evidence type="ECO:0000313" key="3">
    <source>
        <dbReference type="Proteomes" id="UP000738359"/>
    </source>
</evidence>
<feature type="region of interest" description="Disordered" evidence="1">
    <location>
        <begin position="162"/>
        <end position="189"/>
    </location>
</feature>
<keyword evidence="3" id="KW-1185">Reference proteome</keyword>
<dbReference type="AlphaFoldDB" id="A0A9P6JAG5"/>